<dbReference type="InterPro" id="IPR000524">
    <property type="entry name" value="Tscrpt_reg_HTH_GntR"/>
</dbReference>
<keyword evidence="2 5" id="KW-0238">DNA-binding</keyword>
<evidence type="ECO:0000256" key="2">
    <source>
        <dbReference type="ARBA" id="ARBA00023125"/>
    </source>
</evidence>
<dbReference type="InterPro" id="IPR036390">
    <property type="entry name" value="WH_DNA-bd_sf"/>
</dbReference>
<dbReference type="RefSeq" id="WP_073357995.1">
    <property type="nucleotide sequence ID" value="NZ_FNTL01000002.1"/>
</dbReference>
<dbReference type="InterPro" id="IPR008920">
    <property type="entry name" value="TF_FadR/GntR_C"/>
</dbReference>
<evidence type="ECO:0000256" key="1">
    <source>
        <dbReference type="ARBA" id="ARBA00023015"/>
    </source>
</evidence>
<dbReference type="PANTHER" id="PTHR43537:SF5">
    <property type="entry name" value="UXU OPERON TRANSCRIPTIONAL REGULATOR"/>
    <property type="match status" value="1"/>
</dbReference>
<dbReference type="Gene3D" id="1.10.10.10">
    <property type="entry name" value="Winged helix-like DNA-binding domain superfamily/Winged helix DNA-binding domain"/>
    <property type="match status" value="1"/>
</dbReference>
<organism evidence="5 6">
    <name type="scientific">Rhodococcus jostii</name>
    <dbReference type="NCBI Taxonomy" id="132919"/>
    <lineage>
        <taxon>Bacteria</taxon>
        <taxon>Bacillati</taxon>
        <taxon>Actinomycetota</taxon>
        <taxon>Actinomycetes</taxon>
        <taxon>Mycobacteriales</taxon>
        <taxon>Nocardiaceae</taxon>
        <taxon>Rhodococcus</taxon>
    </lineage>
</organism>
<dbReference type="Pfam" id="PF00392">
    <property type="entry name" value="GntR"/>
    <property type="match status" value="1"/>
</dbReference>
<accession>A0A1H4ITG7</accession>
<evidence type="ECO:0000256" key="3">
    <source>
        <dbReference type="ARBA" id="ARBA00023163"/>
    </source>
</evidence>
<dbReference type="SMART" id="SM00895">
    <property type="entry name" value="FCD"/>
    <property type="match status" value="1"/>
</dbReference>
<gene>
    <name evidence="5" type="ORF">SAMN04490220_0500</name>
</gene>
<dbReference type="SUPFAM" id="SSF46785">
    <property type="entry name" value="Winged helix' DNA-binding domain"/>
    <property type="match status" value="1"/>
</dbReference>
<dbReference type="InterPro" id="IPR036388">
    <property type="entry name" value="WH-like_DNA-bd_sf"/>
</dbReference>
<keyword evidence="3" id="KW-0804">Transcription</keyword>
<dbReference type="AlphaFoldDB" id="A0A1H4ITG7"/>
<dbReference type="OrthoDB" id="3571145at2"/>
<name>A0A1H4ITG7_RHOJO</name>
<dbReference type="PANTHER" id="PTHR43537">
    <property type="entry name" value="TRANSCRIPTIONAL REGULATOR, GNTR FAMILY"/>
    <property type="match status" value="1"/>
</dbReference>
<dbReference type="GO" id="GO:0003700">
    <property type="term" value="F:DNA-binding transcription factor activity"/>
    <property type="evidence" value="ECO:0007669"/>
    <property type="project" value="InterPro"/>
</dbReference>
<dbReference type="EMBL" id="FNTL01000002">
    <property type="protein sequence ID" value="SEB37360.1"/>
    <property type="molecule type" value="Genomic_DNA"/>
</dbReference>
<sequence length="223" mass="24502">MTLAVGPTAAALRHIEALVAERQLGPGDKLPTERQLAADAGVSRAVIRSVLEDLEHRGTVVRYVGRGTFLAPRETADPESANHPSPSEIMSSRLVIEPELLPLAVAAATGDDIEEMRRCLRGGDGARSSEEFERWDTALHHSFALATHNIVLIGVSQLLFDSRQQPIWGGLKKRTFNPELHREYCGEHEDIVEAIADRDPDSARTAMRAHLRHVRTTLLGDNA</sequence>
<dbReference type="PRINTS" id="PR00035">
    <property type="entry name" value="HTHGNTR"/>
</dbReference>
<dbReference type="SUPFAM" id="SSF48008">
    <property type="entry name" value="GntR ligand-binding domain-like"/>
    <property type="match status" value="1"/>
</dbReference>
<protein>
    <submittedName>
        <fullName evidence="5">DNA-binding transcriptional regulator, FadR family</fullName>
    </submittedName>
</protein>
<dbReference type="Proteomes" id="UP000183407">
    <property type="component" value="Unassembled WGS sequence"/>
</dbReference>
<dbReference type="Pfam" id="PF07729">
    <property type="entry name" value="FCD"/>
    <property type="match status" value="1"/>
</dbReference>
<evidence type="ECO:0000313" key="6">
    <source>
        <dbReference type="Proteomes" id="UP000183407"/>
    </source>
</evidence>
<dbReference type="PROSITE" id="PS50949">
    <property type="entry name" value="HTH_GNTR"/>
    <property type="match status" value="1"/>
</dbReference>
<dbReference type="GO" id="GO:0003677">
    <property type="term" value="F:DNA binding"/>
    <property type="evidence" value="ECO:0007669"/>
    <property type="project" value="UniProtKB-KW"/>
</dbReference>
<feature type="domain" description="HTH gntR-type" evidence="4">
    <location>
        <begin position="5"/>
        <end position="73"/>
    </location>
</feature>
<dbReference type="Gene3D" id="1.20.120.530">
    <property type="entry name" value="GntR ligand-binding domain-like"/>
    <property type="match status" value="1"/>
</dbReference>
<dbReference type="InterPro" id="IPR011711">
    <property type="entry name" value="GntR_C"/>
</dbReference>
<dbReference type="SMART" id="SM00345">
    <property type="entry name" value="HTH_GNTR"/>
    <property type="match status" value="1"/>
</dbReference>
<proteinExistence type="predicted"/>
<keyword evidence="1" id="KW-0805">Transcription regulation</keyword>
<evidence type="ECO:0000259" key="4">
    <source>
        <dbReference type="PROSITE" id="PS50949"/>
    </source>
</evidence>
<reference evidence="6" key="1">
    <citation type="submission" date="2016-10" db="EMBL/GenBank/DDBJ databases">
        <authorList>
            <person name="Varghese N."/>
        </authorList>
    </citation>
    <scope>NUCLEOTIDE SEQUENCE [LARGE SCALE GENOMIC DNA]</scope>
    <source>
        <strain evidence="6">DSM 44719</strain>
    </source>
</reference>
<evidence type="ECO:0000313" key="5">
    <source>
        <dbReference type="EMBL" id="SEB37360.1"/>
    </source>
</evidence>
<dbReference type="CDD" id="cd07377">
    <property type="entry name" value="WHTH_GntR"/>
    <property type="match status" value="1"/>
</dbReference>